<feature type="compositionally biased region" description="Gly residues" evidence="1">
    <location>
        <begin position="477"/>
        <end position="495"/>
    </location>
</feature>
<reference evidence="2 3" key="1">
    <citation type="submission" date="2016-10" db="EMBL/GenBank/DDBJ databases">
        <authorList>
            <person name="de Groot N.N."/>
        </authorList>
    </citation>
    <scope>NUCLEOTIDE SEQUENCE [LARGE SCALE GENOMIC DNA]</scope>
    <source>
        <strain evidence="2 3">DSM 10495</strain>
    </source>
</reference>
<protein>
    <recommendedName>
        <fullName evidence="4">DUF3375 domain-containing protein</fullName>
    </recommendedName>
</protein>
<proteinExistence type="predicted"/>
<feature type="region of interest" description="Disordered" evidence="1">
    <location>
        <begin position="474"/>
        <end position="516"/>
    </location>
</feature>
<sequence length="516" mass="56585">MDTTDLSRRLSTLEALTKGPAWALTRSAPWVIAVLQSTFTRTRPSLTLEEFHAELDLCLEELRATDPAIAGANTGRTVADEWTRRKFVTRRHHSGHIVYELTEAASRVLAFLDSLSSPRSTLTGSRLGTLLNDVEKLAHETNPDQTARLESLREEIQEREDLIRGITSGELDGLLDEDEAVEATENILDLAASLPADYKKMRDSIEDLVGKLRNQIIEESLTKGATMAQVLEQDRILRQSPEGRTFRSFTAFLEDPQQQLRFRSAIAEVLSRQFADTLAAEDRETLKSLVSELRNQHAQIQRIYGKLSESLNTYVQSDDFRHSLRLRQALRQAEQAVRGLPYERDKPGFAAAPELFGGVLESISMVQLFDPDEFEEPPRLADPIDFAEQDRTRAPRTPKAKPALIRTALAGAQTVGGAWSALPPQERHINSIRALLSEALNSGAAFSAASQESVEFEQVDGSLRAATVPLVTLPGGTDAGGHAGGGTDGAGGDAGVTGTPTASSTKRRKRTKEGQE</sequence>
<keyword evidence="3" id="KW-1185">Reference proteome</keyword>
<gene>
    <name evidence="2" type="ORF">SAMN04489745_0604</name>
</gene>
<evidence type="ECO:0008006" key="4">
    <source>
        <dbReference type="Google" id="ProtNLM"/>
    </source>
</evidence>
<dbReference type="RefSeq" id="WP_082724122.1">
    <property type="nucleotide sequence ID" value="NZ_FNSN01000003.1"/>
</dbReference>
<evidence type="ECO:0000313" key="3">
    <source>
        <dbReference type="Proteomes" id="UP000182652"/>
    </source>
</evidence>
<accession>A0A1H4KFL7</accession>
<dbReference type="Proteomes" id="UP000182652">
    <property type="component" value="Unassembled WGS sequence"/>
</dbReference>
<dbReference type="InterPro" id="IPR021804">
    <property type="entry name" value="DUF3375"/>
</dbReference>
<dbReference type="EMBL" id="FNSN01000003">
    <property type="protein sequence ID" value="SEB56858.1"/>
    <property type="molecule type" value="Genomic_DNA"/>
</dbReference>
<organism evidence="2 3">
    <name type="scientific">Arthrobacter woluwensis</name>
    <dbReference type="NCBI Taxonomy" id="156980"/>
    <lineage>
        <taxon>Bacteria</taxon>
        <taxon>Bacillati</taxon>
        <taxon>Actinomycetota</taxon>
        <taxon>Actinomycetes</taxon>
        <taxon>Micrococcales</taxon>
        <taxon>Micrococcaceae</taxon>
        <taxon>Arthrobacter</taxon>
    </lineage>
</organism>
<dbReference type="AlphaFoldDB" id="A0A1H4KFL7"/>
<evidence type="ECO:0000256" key="1">
    <source>
        <dbReference type="SAM" id="MobiDB-lite"/>
    </source>
</evidence>
<dbReference type="STRING" id="156980.SAMN04489745_0604"/>
<name>A0A1H4KFL7_9MICC</name>
<feature type="compositionally biased region" description="Basic residues" evidence="1">
    <location>
        <begin position="505"/>
        <end position="516"/>
    </location>
</feature>
<dbReference type="Pfam" id="PF11855">
    <property type="entry name" value="DUF3375"/>
    <property type="match status" value="1"/>
</dbReference>
<evidence type="ECO:0000313" key="2">
    <source>
        <dbReference type="EMBL" id="SEB56858.1"/>
    </source>
</evidence>